<keyword evidence="3" id="KW-1185">Reference proteome</keyword>
<accession>A0A0N4SXA5</accession>
<sequence>MAEVEDGRTVQVNGTGIDDMKTKVMNDNDVLNDEQLNTDNSQVVTVFGSTGSKILLEETKIDQSNKIKAIEEGPRSEEQQESNELNNMEVMEQAVEKVEAKYDLDHNEINEAEIKKEKPIDLEEDEAVEEQVIEDRTEDQVLA</sequence>
<gene>
    <name evidence="2" type="ORF">BPAG_LOCUS298</name>
</gene>
<organism evidence="4">
    <name type="scientific">Brugia pahangi</name>
    <name type="common">Filarial nematode worm</name>
    <dbReference type="NCBI Taxonomy" id="6280"/>
    <lineage>
        <taxon>Eukaryota</taxon>
        <taxon>Metazoa</taxon>
        <taxon>Ecdysozoa</taxon>
        <taxon>Nematoda</taxon>
        <taxon>Chromadorea</taxon>
        <taxon>Rhabditida</taxon>
        <taxon>Spirurina</taxon>
        <taxon>Spiruromorpha</taxon>
        <taxon>Filarioidea</taxon>
        <taxon>Onchocercidae</taxon>
        <taxon>Brugia</taxon>
    </lineage>
</organism>
<reference evidence="2 3" key="2">
    <citation type="submission" date="2018-11" db="EMBL/GenBank/DDBJ databases">
        <authorList>
            <consortium name="Pathogen Informatics"/>
        </authorList>
    </citation>
    <scope>NUCLEOTIDE SEQUENCE [LARGE SCALE GENOMIC DNA]</scope>
</reference>
<feature type="compositionally biased region" description="Basic and acidic residues" evidence="1">
    <location>
        <begin position="133"/>
        <end position="143"/>
    </location>
</feature>
<feature type="region of interest" description="Disordered" evidence="1">
    <location>
        <begin position="108"/>
        <end position="143"/>
    </location>
</feature>
<dbReference type="EMBL" id="UZAD01000012">
    <property type="protein sequence ID" value="VDN81484.1"/>
    <property type="molecule type" value="Genomic_DNA"/>
</dbReference>
<evidence type="ECO:0000313" key="2">
    <source>
        <dbReference type="EMBL" id="VDN81484.1"/>
    </source>
</evidence>
<evidence type="ECO:0000256" key="1">
    <source>
        <dbReference type="SAM" id="MobiDB-lite"/>
    </source>
</evidence>
<protein>
    <submittedName>
        <fullName evidence="2 4">Uncharacterized protein</fullName>
    </submittedName>
</protein>
<evidence type="ECO:0000313" key="4">
    <source>
        <dbReference type="WBParaSite" id="BPAG_0000029701-mRNA-1"/>
    </source>
</evidence>
<reference evidence="4" key="1">
    <citation type="submission" date="2017-02" db="UniProtKB">
        <authorList>
            <consortium name="WormBaseParasite"/>
        </authorList>
    </citation>
    <scope>IDENTIFICATION</scope>
</reference>
<dbReference type="WBParaSite" id="BPAG_0000029701-mRNA-1">
    <property type="protein sequence ID" value="BPAG_0000029701-mRNA-1"/>
    <property type="gene ID" value="BPAG_0000029701"/>
</dbReference>
<feature type="compositionally biased region" description="Basic and acidic residues" evidence="1">
    <location>
        <begin position="108"/>
        <end position="121"/>
    </location>
</feature>
<dbReference type="Proteomes" id="UP000278627">
    <property type="component" value="Unassembled WGS sequence"/>
</dbReference>
<feature type="compositionally biased region" description="Acidic residues" evidence="1">
    <location>
        <begin position="122"/>
        <end position="132"/>
    </location>
</feature>
<evidence type="ECO:0000313" key="3">
    <source>
        <dbReference type="Proteomes" id="UP000278627"/>
    </source>
</evidence>
<dbReference type="AlphaFoldDB" id="A0A0N4SXA5"/>
<proteinExistence type="predicted"/>
<name>A0A0N4SXA5_BRUPA</name>